<feature type="signal peptide" evidence="1">
    <location>
        <begin position="1"/>
        <end position="21"/>
    </location>
</feature>
<dbReference type="Proteomes" id="UP000075682">
    <property type="component" value="Unassembled WGS sequence"/>
</dbReference>
<reference evidence="2 3" key="1">
    <citation type="submission" date="2015-06" db="EMBL/GenBank/DDBJ databases">
        <title>Improved classification and identification of acetic acid bacteria using matrix-assisted laser desorption/ionization time-of-flight mass spectrometry; Gluconobacter nephelii and Gluconobacter uchimurae are later heterotypic synonyms of Gluconobacter japonicus and Gluconobacter oxydans, respectively.</title>
        <authorList>
            <person name="Li L."/>
            <person name="Cleenwerck I."/>
            <person name="De Vuyst L."/>
            <person name="Vandamme P."/>
        </authorList>
    </citation>
    <scope>NUCLEOTIDE SEQUENCE [LARGE SCALE GENOMIC DNA]</scope>
    <source>
        <strain evidence="2 3">LMG 1356</strain>
    </source>
</reference>
<organism evidence="2 3">
    <name type="scientific">Gluconobacter albidus</name>
    <dbReference type="NCBI Taxonomy" id="318683"/>
    <lineage>
        <taxon>Bacteria</taxon>
        <taxon>Pseudomonadati</taxon>
        <taxon>Pseudomonadota</taxon>
        <taxon>Alphaproteobacteria</taxon>
        <taxon>Acetobacterales</taxon>
        <taxon>Acetobacteraceae</taxon>
        <taxon>Gluconobacter</taxon>
    </lineage>
</organism>
<dbReference type="AlphaFoldDB" id="A0AAW3R0E7"/>
<evidence type="ECO:0000313" key="3">
    <source>
        <dbReference type="Proteomes" id="UP000075682"/>
    </source>
</evidence>
<keyword evidence="1" id="KW-0732">Signal</keyword>
<name>A0AAW3R0E7_9PROT</name>
<accession>A0AAW3R0E7</accession>
<dbReference type="EMBL" id="LHZN01000040">
    <property type="protein sequence ID" value="KXV43911.1"/>
    <property type="molecule type" value="Genomic_DNA"/>
</dbReference>
<comment type="caution">
    <text evidence="2">The sequence shown here is derived from an EMBL/GenBank/DDBJ whole genome shotgun (WGS) entry which is preliminary data.</text>
</comment>
<feature type="chain" id="PRO_5043643846" evidence="1">
    <location>
        <begin position="22"/>
        <end position="64"/>
    </location>
</feature>
<gene>
    <name evidence="2" type="ORF">AD941_00275</name>
</gene>
<sequence length="64" mass="6236">MKFNAFALAAAVGAVATPAFAQVTAPAAAPQVMVSAPMTAAPVPSVNIHAPASGHCGLFQTCAN</sequence>
<evidence type="ECO:0000313" key="2">
    <source>
        <dbReference type="EMBL" id="KXV43911.1"/>
    </source>
</evidence>
<proteinExistence type="predicted"/>
<protein>
    <submittedName>
        <fullName evidence="2">Uncharacterized protein</fullName>
    </submittedName>
</protein>
<feature type="non-terminal residue" evidence="2">
    <location>
        <position position="64"/>
    </location>
</feature>
<evidence type="ECO:0000256" key="1">
    <source>
        <dbReference type="SAM" id="SignalP"/>
    </source>
</evidence>